<evidence type="ECO:0000259" key="8">
    <source>
        <dbReference type="Pfam" id="PF07683"/>
    </source>
</evidence>
<proteinExistence type="inferred from homology"/>
<feature type="domain" description="CobW/HypB/UreG nucleotide-binding" evidence="7">
    <location>
        <begin position="10"/>
        <end position="181"/>
    </location>
</feature>
<dbReference type="Pfam" id="PF07683">
    <property type="entry name" value="CobW_C"/>
    <property type="match status" value="1"/>
</dbReference>
<evidence type="ECO:0000256" key="2">
    <source>
        <dbReference type="ARBA" id="ARBA00022801"/>
    </source>
</evidence>
<dbReference type="AlphaFoldDB" id="A0A514CLE5"/>
<sequence length="324" mass="35969">MAMQETKINVIILTGFLGAGKTSVLNNLLILYSNQKNMVIENEFGSESVDGNLVKLKQERVFELNNGCICCSLGEELYAVLREIAELSTPPDNVFIEASGLADPGALASVFIFETISEYFVVKSVIGVVDAVLFEDSLTQVPEAGRQLAIADLILLNKEAMVANGYTKSLEQKIKHINPLSVVFPTNHGKVTKEMVAQNLTRDTQLFDYQETHPHTHSDVKSILLDFKDAVFDLGRLRSILTVSLFLHYHQIYRIKGFVRVNESKGLYLVQSVGQQLSIIPVESKKDQKPFLVVIGKGLTRKGIMKLFSKGFDHGAMSRYIGEA</sequence>
<dbReference type="KEGG" id="echi:FKX85_16960"/>
<feature type="domain" description="CobW C-terminal" evidence="8">
    <location>
        <begin position="229"/>
        <end position="309"/>
    </location>
</feature>
<dbReference type="InterPro" id="IPR011629">
    <property type="entry name" value="CobW-like_C"/>
</dbReference>
<accession>A0A514CLE5</accession>
<dbReference type="Gene3D" id="3.30.1220.10">
    <property type="entry name" value="CobW-like, C-terminal domain"/>
    <property type="match status" value="1"/>
</dbReference>
<evidence type="ECO:0000313" key="9">
    <source>
        <dbReference type="EMBL" id="QDH80639.1"/>
    </source>
</evidence>
<keyword evidence="10" id="KW-1185">Reference proteome</keyword>
<organism evidence="9 10">
    <name type="scientific">Echinicola soli</name>
    <dbReference type="NCBI Taxonomy" id="2591634"/>
    <lineage>
        <taxon>Bacteria</taxon>
        <taxon>Pseudomonadati</taxon>
        <taxon>Bacteroidota</taxon>
        <taxon>Cytophagia</taxon>
        <taxon>Cytophagales</taxon>
        <taxon>Cyclobacteriaceae</taxon>
        <taxon>Echinicola</taxon>
    </lineage>
</organism>
<dbReference type="GO" id="GO:0000166">
    <property type="term" value="F:nucleotide binding"/>
    <property type="evidence" value="ECO:0007669"/>
    <property type="project" value="UniProtKB-KW"/>
</dbReference>
<protein>
    <submittedName>
        <fullName evidence="9">GTP-binding protein</fullName>
    </submittedName>
</protein>
<evidence type="ECO:0000256" key="5">
    <source>
        <dbReference type="ARBA" id="ARBA00045658"/>
    </source>
</evidence>
<dbReference type="CDD" id="cd03112">
    <property type="entry name" value="CobW-like"/>
    <property type="match status" value="1"/>
</dbReference>
<comment type="catalytic activity">
    <reaction evidence="6">
        <text>GTP + H2O = GDP + phosphate + H(+)</text>
        <dbReference type="Rhea" id="RHEA:19669"/>
        <dbReference type="ChEBI" id="CHEBI:15377"/>
        <dbReference type="ChEBI" id="CHEBI:15378"/>
        <dbReference type="ChEBI" id="CHEBI:37565"/>
        <dbReference type="ChEBI" id="CHEBI:43474"/>
        <dbReference type="ChEBI" id="CHEBI:58189"/>
    </reaction>
    <physiologicalReaction direction="left-to-right" evidence="6">
        <dbReference type="Rhea" id="RHEA:19670"/>
    </physiologicalReaction>
</comment>
<dbReference type="InterPro" id="IPR036627">
    <property type="entry name" value="CobW-likC_sf"/>
</dbReference>
<evidence type="ECO:0000256" key="4">
    <source>
        <dbReference type="ARBA" id="ARBA00034320"/>
    </source>
</evidence>
<dbReference type="Pfam" id="PF02492">
    <property type="entry name" value="cobW"/>
    <property type="match status" value="1"/>
</dbReference>
<dbReference type="EMBL" id="CP041253">
    <property type="protein sequence ID" value="QDH80639.1"/>
    <property type="molecule type" value="Genomic_DNA"/>
</dbReference>
<evidence type="ECO:0000256" key="3">
    <source>
        <dbReference type="ARBA" id="ARBA00023186"/>
    </source>
</evidence>
<dbReference type="InterPro" id="IPR051316">
    <property type="entry name" value="Zinc-reg_GTPase_activator"/>
</dbReference>
<evidence type="ECO:0000313" key="10">
    <source>
        <dbReference type="Proteomes" id="UP000316614"/>
    </source>
</evidence>
<name>A0A514CLE5_9BACT</name>
<dbReference type="PANTHER" id="PTHR13748">
    <property type="entry name" value="COBW-RELATED"/>
    <property type="match status" value="1"/>
</dbReference>
<comment type="similarity">
    <text evidence="4">Belongs to the SIMIBI class G3E GTPase family. ZNG1 subfamily.</text>
</comment>
<evidence type="ECO:0000256" key="1">
    <source>
        <dbReference type="ARBA" id="ARBA00022741"/>
    </source>
</evidence>
<dbReference type="OrthoDB" id="9808822at2"/>
<dbReference type="Gene3D" id="3.40.50.300">
    <property type="entry name" value="P-loop containing nucleotide triphosphate hydrolases"/>
    <property type="match status" value="1"/>
</dbReference>
<keyword evidence="2" id="KW-0378">Hydrolase</keyword>
<dbReference type="Proteomes" id="UP000316614">
    <property type="component" value="Chromosome"/>
</dbReference>
<gene>
    <name evidence="9" type="ORF">FKX85_16960</name>
</gene>
<dbReference type="SUPFAM" id="SSF90002">
    <property type="entry name" value="Hypothetical protein YjiA, C-terminal domain"/>
    <property type="match status" value="1"/>
</dbReference>
<dbReference type="InterPro" id="IPR003495">
    <property type="entry name" value="CobW/HypB/UreG_nucleotide-bd"/>
</dbReference>
<dbReference type="GO" id="GO:0016787">
    <property type="term" value="F:hydrolase activity"/>
    <property type="evidence" value="ECO:0007669"/>
    <property type="project" value="UniProtKB-KW"/>
</dbReference>
<evidence type="ECO:0000256" key="6">
    <source>
        <dbReference type="ARBA" id="ARBA00049117"/>
    </source>
</evidence>
<comment type="function">
    <text evidence="5">Zinc chaperone that directly transfers zinc cofactor to target proteins, thereby activating them. Zinc is transferred from the CXCC motif in the GTPase domain to the zinc binding site in target proteins in a process requiring GTP hydrolysis.</text>
</comment>
<keyword evidence="3" id="KW-0143">Chaperone</keyword>
<evidence type="ECO:0000259" key="7">
    <source>
        <dbReference type="Pfam" id="PF02492"/>
    </source>
</evidence>
<dbReference type="SUPFAM" id="SSF52540">
    <property type="entry name" value="P-loop containing nucleoside triphosphate hydrolases"/>
    <property type="match status" value="1"/>
</dbReference>
<keyword evidence="1" id="KW-0547">Nucleotide-binding</keyword>
<dbReference type="InterPro" id="IPR027417">
    <property type="entry name" value="P-loop_NTPase"/>
</dbReference>
<dbReference type="GO" id="GO:0005737">
    <property type="term" value="C:cytoplasm"/>
    <property type="evidence" value="ECO:0007669"/>
    <property type="project" value="TreeGrafter"/>
</dbReference>
<dbReference type="PANTHER" id="PTHR13748:SF62">
    <property type="entry name" value="COBW DOMAIN-CONTAINING PROTEIN"/>
    <property type="match status" value="1"/>
</dbReference>
<reference evidence="9 10" key="1">
    <citation type="submission" date="2019-06" db="EMBL/GenBank/DDBJ databases">
        <title>Echinicola alkalisoli sp. nov. isolated from saline soil.</title>
        <authorList>
            <person name="Sun J.-Q."/>
            <person name="Xu L."/>
        </authorList>
    </citation>
    <scope>NUCLEOTIDE SEQUENCE [LARGE SCALE GENOMIC DNA]</scope>
    <source>
        <strain evidence="9 10">LN3S3</strain>
    </source>
</reference>